<dbReference type="CDD" id="cd00075">
    <property type="entry name" value="HATPase"/>
    <property type="match status" value="1"/>
</dbReference>
<dbReference type="FunFam" id="3.30.565.10:FF:000006">
    <property type="entry name" value="Sensor histidine kinase WalK"/>
    <property type="match status" value="1"/>
</dbReference>
<dbReference type="InterPro" id="IPR004358">
    <property type="entry name" value="Sig_transdc_His_kin-like_C"/>
</dbReference>
<dbReference type="InterPro" id="IPR036890">
    <property type="entry name" value="HATPase_C_sf"/>
</dbReference>
<dbReference type="Gene3D" id="3.30.565.10">
    <property type="entry name" value="Histidine kinase-like ATPase, C-terminal domain"/>
    <property type="match status" value="1"/>
</dbReference>
<dbReference type="GO" id="GO:0009927">
    <property type="term" value="F:histidine phosphotransfer kinase activity"/>
    <property type="evidence" value="ECO:0007669"/>
    <property type="project" value="TreeGrafter"/>
</dbReference>
<evidence type="ECO:0000256" key="5">
    <source>
        <dbReference type="ARBA" id="ARBA00022777"/>
    </source>
</evidence>
<dbReference type="SUPFAM" id="SSF55874">
    <property type="entry name" value="ATPase domain of HSP90 chaperone/DNA topoisomerase II/histidine kinase"/>
    <property type="match status" value="1"/>
</dbReference>
<feature type="domain" description="Histidine kinase" evidence="6">
    <location>
        <begin position="28"/>
        <end position="250"/>
    </location>
</feature>
<dbReference type="PANTHER" id="PTHR43047:SF72">
    <property type="entry name" value="OSMOSENSING HISTIDINE PROTEIN KINASE SLN1"/>
    <property type="match status" value="1"/>
</dbReference>
<gene>
    <name evidence="7" type="ORF">MNBD_NITROSPINAE03-1590</name>
</gene>
<dbReference type="InterPro" id="IPR005467">
    <property type="entry name" value="His_kinase_dom"/>
</dbReference>
<dbReference type="GO" id="GO:0000155">
    <property type="term" value="F:phosphorelay sensor kinase activity"/>
    <property type="evidence" value="ECO:0007669"/>
    <property type="project" value="InterPro"/>
</dbReference>
<name>A0A3B1CCN3_9ZZZZ</name>
<keyword evidence="5" id="KW-0418">Kinase</keyword>
<dbReference type="SUPFAM" id="SSF47384">
    <property type="entry name" value="Homodimeric domain of signal transducing histidine kinase"/>
    <property type="match status" value="1"/>
</dbReference>
<dbReference type="SMART" id="SM00388">
    <property type="entry name" value="HisKA"/>
    <property type="match status" value="1"/>
</dbReference>
<sequence>MNKSDAKQSREELILIATGKRHNKALSIVSHDLKSPLTCILGHSKLLLDKMRANGSDSAMIKTIKRIISSGENMQSLVNDINLMVKMEAGRERVEPYWVDDLEWEMRETVKTFELQAELKHITLQVKADPLLPPVCWDMTRIRNHVLNNIISNALKFTPEGGFVALKATTVSEHILLRVEDTGPGIPPEEEEKIFDRFRQLEVMSERSFAGSGLGLHNARLFVERHGGEIFLDSSYINGAAFLIKLPLNAVGAGEPCMNLSS</sequence>
<evidence type="ECO:0000313" key="7">
    <source>
        <dbReference type="EMBL" id="VAX21784.1"/>
    </source>
</evidence>
<dbReference type="Gene3D" id="1.10.287.130">
    <property type="match status" value="1"/>
</dbReference>
<dbReference type="InterPro" id="IPR003594">
    <property type="entry name" value="HATPase_dom"/>
</dbReference>
<dbReference type="Pfam" id="PF02518">
    <property type="entry name" value="HATPase_c"/>
    <property type="match status" value="1"/>
</dbReference>
<proteinExistence type="predicted"/>
<evidence type="ECO:0000256" key="1">
    <source>
        <dbReference type="ARBA" id="ARBA00000085"/>
    </source>
</evidence>
<dbReference type="SMART" id="SM00387">
    <property type="entry name" value="HATPase_c"/>
    <property type="match status" value="1"/>
</dbReference>
<dbReference type="PANTHER" id="PTHR43047">
    <property type="entry name" value="TWO-COMPONENT HISTIDINE PROTEIN KINASE"/>
    <property type="match status" value="1"/>
</dbReference>
<evidence type="ECO:0000256" key="2">
    <source>
        <dbReference type="ARBA" id="ARBA00012438"/>
    </source>
</evidence>
<dbReference type="EC" id="2.7.13.3" evidence="2"/>
<dbReference type="InterPro" id="IPR036097">
    <property type="entry name" value="HisK_dim/P_sf"/>
</dbReference>
<dbReference type="Pfam" id="PF00512">
    <property type="entry name" value="HisKA"/>
    <property type="match status" value="1"/>
</dbReference>
<protein>
    <recommendedName>
        <fullName evidence="2">histidine kinase</fullName>
        <ecNumber evidence="2">2.7.13.3</ecNumber>
    </recommendedName>
</protein>
<evidence type="ECO:0000259" key="6">
    <source>
        <dbReference type="PROSITE" id="PS50109"/>
    </source>
</evidence>
<organism evidence="7">
    <name type="scientific">hydrothermal vent metagenome</name>
    <dbReference type="NCBI Taxonomy" id="652676"/>
    <lineage>
        <taxon>unclassified sequences</taxon>
        <taxon>metagenomes</taxon>
        <taxon>ecological metagenomes</taxon>
    </lineage>
</organism>
<reference evidence="7" key="1">
    <citation type="submission" date="2018-06" db="EMBL/GenBank/DDBJ databases">
        <authorList>
            <person name="Zhirakovskaya E."/>
        </authorList>
    </citation>
    <scope>NUCLEOTIDE SEQUENCE</scope>
</reference>
<keyword evidence="4" id="KW-0808">Transferase</keyword>
<dbReference type="PRINTS" id="PR00344">
    <property type="entry name" value="BCTRLSENSOR"/>
</dbReference>
<dbReference type="InterPro" id="IPR003661">
    <property type="entry name" value="HisK_dim/P_dom"/>
</dbReference>
<dbReference type="AlphaFoldDB" id="A0A3B1CCN3"/>
<accession>A0A3B1CCN3</accession>
<evidence type="ECO:0000256" key="3">
    <source>
        <dbReference type="ARBA" id="ARBA00022553"/>
    </source>
</evidence>
<comment type="catalytic activity">
    <reaction evidence="1">
        <text>ATP + protein L-histidine = ADP + protein N-phospho-L-histidine.</text>
        <dbReference type="EC" id="2.7.13.3"/>
    </reaction>
</comment>
<dbReference type="PROSITE" id="PS50109">
    <property type="entry name" value="HIS_KIN"/>
    <property type="match status" value="1"/>
</dbReference>
<keyword evidence="3" id="KW-0597">Phosphoprotein</keyword>
<dbReference type="GO" id="GO:0005886">
    <property type="term" value="C:plasma membrane"/>
    <property type="evidence" value="ECO:0007669"/>
    <property type="project" value="TreeGrafter"/>
</dbReference>
<evidence type="ECO:0000256" key="4">
    <source>
        <dbReference type="ARBA" id="ARBA00022679"/>
    </source>
</evidence>
<dbReference type="CDD" id="cd00082">
    <property type="entry name" value="HisKA"/>
    <property type="match status" value="1"/>
</dbReference>
<dbReference type="EMBL" id="UOGB01000216">
    <property type="protein sequence ID" value="VAX21784.1"/>
    <property type="molecule type" value="Genomic_DNA"/>
</dbReference>